<gene>
    <name evidence="1" type="ORF">HF685_03340</name>
</gene>
<name>A0A6H2DKI1_9SPHN</name>
<organism evidence="1 2">
    <name type="scientific">Parasphingorhabdus halotolerans</name>
    <dbReference type="NCBI Taxonomy" id="2725558"/>
    <lineage>
        <taxon>Bacteria</taxon>
        <taxon>Pseudomonadati</taxon>
        <taxon>Pseudomonadota</taxon>
        <taxon>Alphaproteobacteria</taxon>
        <taxon>Sphingomonadales</taxon>
        <taxon>Sphingomonadaceae</taxon>
        <taxon>Parasphingorhabdus</taxon>
    </lineage>
</organism>
<evidence type="ECO:0000313" key="2">
    <source>
        <dbReference type="Proteomes" id="UP000501600"/>
    </source>
</evidence>
<dbReference type="Proteomes" id="UP000501600">
    <property type="component" value="Chromosome"/>
</dbReference>
<dbReference type="KEGG" id="phao:HF685_03340"/>
<dbReference type="Pfam" id="PF13563">
    <property type="entry name" value="2_5_RNA_ligase2"/>
    <property type="match status" value="1"/>
</dbReference>
<dbReference type="InterPro" id="IPR009097">
    <property type="entry name" value="Cyclic_Pdiesterase"/>
</dbReference>
<accession>A0A6H2DKI1</accession>
<reference evidence="1 2" key="1">
    <citation type="submission" date="2020-04" db="EMBL/GenBank/DDBJ databases">
        <title>Genome sequence for Sphingorhabdus sp. strain M1.</title>
        <authorList>
            <person name="Park S.-J."/>
        </authorList>
    </citation>
    <scope>NUCLEOTIDE SEQUENCE [LARGE SCALE GENOMIC DNA]</scope>
    <source>
        <strain evidence="1 2">JK6</strain>
    </source>
</reference>
<dbReference type="RefSeq" id="WP_168818298.1">
    <property type="nucleotide sequence ID" value="NZ_CP051217.1"/>
</dbReference>
<dbReference type="EMBL" id="CP051217">
    <property type="protein sequence ID" value="QJB68455.1"/>
    <property type="molecule type" value="Genomic_DNA"/>
</dbReference>
<keyword evidence="1" id="KW-0436">Ligase</keyword>
<proteinExistence type="predicted"/>
<protein>
    <submittedName>
        <fullName evidence="1">2'-5' RNA ligase family protein</fullName>
    </submittedName>
</protein>
<dbReference type="Gene3D" id="3.90.1140.10">
    <property type="entry name" value="Cyclic phosphodiesterase"/>
    <property type="match status" value="1"/>
</dbReference>
<sequence length="159" mass="18192">MAEADFAWADKLRKRYFPPERNMIAAHITLFHHLPPGAHSEIKSSILELTRNNKPPAASLQRLIHLGYGVAYQIHSPELLAMRMELADQFHGLLTVQDQQTPRLHVTVQNKVTAKESKQLFAELSAEFEPRPFRIKGLGLSYYMDGPWETIGQWSFRGV</sequence>
<dbReference type="AlphaFoldDB" id="A0A6H2DKI1"/>
<dbReference type="GO" id="GO:0016874">
    <property type="term" value="F:ligase activity"/>
    <property type="evidence" value="ECO:0007669"/>
    <property type="project" value="UniProtKB-KW"/>
</dbReference>
<dbReference type="SUPFAM" id="SSF55144">
    <property type="entry name" value="LigT-like"/>
    <property type="match status" value="1"/>
</dbReference>
<keyword evidence="2" id="KW-1185">Reference proteome</keyword>
<evidence type="ECO:0000313" key="1">
    <source>
        <dbReference type="EMBL" id="QJB68455.1"/>
    </source>
</evidence>